<evidence type="ECO:0000313" key="3">
    <source>
        <dbReference type="Proteomes" id="UP000325945"/>
    </source>
</evidence>
<dbReference type="EMBL" id="ML741767">
    <property type="protein sequence ID" value="KAE8332000.1"/>
    <property type="molecule type" value="Genomic_DNA"/>
</dbReference>
<proteinExistence type="predicted"/>
<gene>
    <name evidence="2" type="ORF">BDV39DRAFT_167981</name>
</gene>
<keyword evidence="3" id="KW-1185">Reference proteome</keyword>
<evidence type="ECO:0000256" key="1">
    <source>
        <dbReference type="SAM" id="SignalP"/>
    </source>
</evidence>
<organism evidence="2 3">
    <name type="scientific">Aspergillus sergii</name>
    <dbReference type="NCBI Taxonomy" id="1034303"/>
    <lineage>
        <taxon>Eukaryota</taxon>
        <taxon>Fungi</taxon>
        <taxon>Dikarya</taxon>
        <taxon>Ascomycota</taxon>
        <taxon>Pezizomycotina</taxon>
        <taxon>Eurotiomycetes</taxon>
        <taxon>Eurotiomycetidae</taxon>
        <taxon>Eurotiales</taxon>
        <taxon>Aspergillaceae</taxon>
        <taxon>Aspergillus</taxon>
        <taxon>Aspergillus subgen. Circumdati</taxon>
    </lineage>
</organism>
<dbReference type="Proteomes" id="UP000325945">
    <property type="component" value="Unassembled WGS sequence"/>
</dbReference>
<sequence length="85" mass="9445">MMQTYMYAFSLDLPVAVALLGLNQARSCRRYTSRPLQASVEIASELVLTNNALDVLCCAAAQDSFLYYVANNYQEVLQSDPVAPY</sequence>
<evidence type="ECO:0000313" key="2">
    <source>
        <dbReference type="EMBL" id="KAE8332000.1"/>
    </source>
</evidence>
<keyword evidence="1" id="KW-0732">Signal</keyword>
<dbReference type="AlphaFoldDB" id="A0A5N6XKB2"/>
<accession>A0A5N6XKB2</accession>
<feature type="chain" id="PRO_5025010586" evidence="1">
    <location>
        <begin position="19"/>
        <end position="85"/>
    </location>
</feature>
<reference evidence="3" key="1">
    <citation type="submission" date="2019-04" db="EMBL/GenBank/DDBJ databases">
        <title>Friends and foes A comparative genomics studyof 23 Aspergillus species from section Flavi.</title>
        <authorList>
            <consortium name="DOE Joint Genome Institute"/>
            <person name="Kjaerbolling I."/>
            <person name="Vesth T."/>
            <person name="Frisvad J.C."/>
            <person name="Nybo J.L."/>
            <person name="Theobald S."/>
            <person name="Kildgaard S."/>
            <person name="Isbrandt T."/>
            <person name="Kuo A."/>
            <person name="Sato A."/>
            <person name="Lyhne E.K."/>
            <person name="Kogle M.E."/>
            <person name="Wiebenga A."/>
            <person name="Kun R.S."/>
            <person name="Lubbers R.J."/>
            <person name="Makela M.R."/>
            <person name="Barry K."/>
            <person name="Chovatia M."/>
            <person name="Clum A."/>
            <person name="Daum C."/>
            <person name="Haridas S."/>
            <person name="He G."/>
            <person name="LaButti K."/>
            <person name="Lipzen A."/>
            <person name="Mondo S."/>
            <person name="Riley R."/>
            <person name="Salamov A."/>
            <person name="Simmons B.A."/>
            <person name="Magnuson J.K."/>
            <person name="Henrissat B."/>
            <person name="Mortensen U.H."/>
            <person name="Larsen T.O."/>
            <person name="Devries R.P."/>
            <person name="Grigoriev I.V."/>
            <person name="Machida M."/>
            <person name="Baker S.E."/>
            <person name="Andersen M.R."/>
        </authorList>
    </citation>
    <scope>NUCLEOTIDE SEQUENCE [LARGE SCALE GENOMIC DNA]</scope>
    <source>
        <strain evidence="3">CBS 130017</strain>
    </source>
</reference>
<name>A0A5N6XKB2_9EURO</name>
<feature type="signal peptide" evidence="1">
    <location>
        <begin position="1"/>
        <end position="18"/>
    </location>
</feature>
<protein>
    <submittedName>
        <fullName evidence="2">Uncharacterized protein</fullName>
    </submittedName>
</protein>